<dbReference type="InterPro" id="IPR007577">
    <property type="entry name" value="GlycoTrfase_DXD_sugar-bd_CS"/>
</dbReference>
<dbReference type="InterPro" id="IPR011990">
    <property type="entry name" value="TPR-like_helical_dom_sf"/>
</dbReference>
<dbReference type="Pfam" id="PF13432">
    <property type="entry name" value="TPR_16"/>
    <property type="match status" value="3"/>
</dbReference>
<dbReference type="PANTHER" id="PTHR32385:SF15">
    <property type="entry name" value="INOSITOL PHOSPHOCERAMIDE MANNOSYLTRANSFERASE 1"/>
    <property type="match status" value="1"/>
</dbReference>
<dbReference type="SMART" id="SM00028">
    <property type="entry name" value="TPR"/>
    <property type="match status" value="8"/>
</dbReference>
<organism evidence="4 5">
    <name type="scientific">Sabulicella glaciei</name>
    <dbReference type="NCBI Taxonomy" id="2984948"/>
    <lineage>
        <taxon>Bacteria</taxon>
        <taxon>Pseudomonadati</taxon>
        <taxon>Pseudomonadota</taxon>
        <taxon>Alphaproteobacteria</taxon>
        <taxon>Acetobacterales</taxon>
        <taxon>Acetobacteraceae</taxon>
        <taxon>Sabulicella</taxon>
    </lineage>
</organism>
<feature type="repeat" description="TPR" evidence="2">
    <location>
        <begin position="186"/>
        <end position="219"/>
    </location>
</feature>
<name>A0ABT3NWW0_9PROT</name>
<dbReference type="Gene3D" id="1.25.40.10">
    <property type="entry name" value="Tetratricopeptide repeat domain"/>
    <property type="match status" value="3"/>
</dbReference>
<dbReference type="Pfam" id="PF04488">
    <property type="entry name" value="Gly_transf_sug"/>
    <property type="match status" value="1"/>
</dbReference>
<feature type="repeat" description="TPR" evidence="2">
    <location>
        <begin position="83"/>
        <end position="116"/>
    </location>
</feature>
<evidence type="ECO:0000256" key="1">
    <source>
        <dbReference type="ARBA" id="ARBA00022679"/>
    </source>
</evidence>
<dbReference type="RefSeq" id="WP_301590019.1">
    <property type="nucleotide sequence ID" value="NZ_JAPFQI010000006.1"/>
</dbReference>
<reference evidence="4 5" key="1">
    <citation type="submission" date="2022-10" db="EMBL/GenBank/DDBJ databases">
        <title>Roseococcus glaciei nov., sp. nov., isolated from glacier.</title>
        <authorList>
            <person name="Liu Q."/>
            <person name="Xin Y.-H."/>
        </authorList>
    </citation>
    <scope>NUCLEOTIDE SEQUENCE [LARGE SCALE GENOMIC DNA]</scope>
    <source>
        <strain evidence="4 5">MDT2-1-1</strain>
    </source>
</reference>
<keyword evidence="5" id="KW-1185">Reference proteome</keyword>
<evidence type="ECO:0000256" key="3">
    <source>
        <dbReference type="SAM" id="MobiDB-lite"/>
    </source>
</evidence>
<dbReference type="EMBL" id="JAPFQI010000006">
    <property type="protein sequence ID" value="MCW8086049.1"/>
    <property type="molecule type" value="Genomic_DNA"/>
</dbReference>
<gene>
    <name evidence="4" type="ORF">OF850_10455</name>
</gene>
<dbReference type="SUPFAM" id="SSF53448">
    <property type="entry name" value="Nucleotide-diphospho-sugar transferases"/>
    <property type="match status" value="1"/>
</dbReference>
<sequence>MSGSPGGSAEEAERSADPMEAGLAASARGAAAAALSHFLQAAEARPEAALPLLHAAQELRRLARLEEAERTLHEALLREGERLRVLLELGHLARQQGKAAEALEHFLAARALQPGNAWAQLYAGQQLRLAGRLEEAEEVLLLATSQGGPPALHARLELGEVARQAGRDEAALEHFAEAAALAPGELRPLVQQAELLRQLGRMEEARALFHQVLERDPGNYTAARALGQAARATGDNAGAEAFFRQATATDPASPWAWIDLAALLRDRGDAEGAAAALGGVLDRNPQQEQASVLLAQMRQQAGDPETALAGLRELERPGPWPLVEMAICERQLDRLEASRALLDRALALDPDHPGALQQLGEMLRMENRSASALAIFRKAAHAHPRNPWPRIGASHALADQGEVEAALRELEAAADSIPAGEAGVVAARRIELMRSAGLWLEALAAAREATGRWPGLPALWEQRFRTEILVGEAEAVEACLTRMPTARLEDRARLAWMSAKWAEAQWRLRDAADGYEEALRLAPQAGVWRYIDAARMRLLLLDIPAMRRHMRSFVRLEQPPRKGPQRPRRIPHTHLGQLLNEFELGADALTALEAIRDLPPAERAEGALAVLRRFPGSTAASVALMVALRQAGQLDGRGGAAGPSPIPRRIAQFWDAKEPPADLRPLMASWGAQNPDHEILLFDDEAARGFLARHFGAEVLDAYERAPSPTQKSDVFRLAWLYAAGGWYADCDDRCHAPLATIASPGATLVAHQEELGSLCNNLVGAVPQHEVIGRALRDAVAAARTGDSDYLWLATGPGCLTRAAAETLADPLLSPGARLGGMAVLGQRELFRAVAVHCGASYKAAGRHWLQLAFGQGGA</sequence>
<evidence type="ECO:0000313" key="4">
    <source>
        <dbReference type="EMBL" id="MCW8086049.1"/>
    </source>
</evidence>
<protein>
    <submittedName>
        <fullName evidence="4">Tetratricopeptide repeat protein</fullName>
    </submittedName>
</protein>
<proteinExistence type="predicted"/>
<dbReference type="PROSITE" id="PS50005">
    <property type="entry name" value="TPR"/>
    <property type="match status" value="3"/>
</dbReference>
<dbReference type="InterPro" id="IPR029044">
    <property type="entry name" value="Nucleotide-diphossugar_trans"/>
</dbReference>
<dbReference type="Proteomes" id="UP001526430">
    <property type="component" value="Unassembled WGS sequence"/>
</dbReference>
<evidence type="ECO:0000256" key="2">
    <source>
        <dbReference type="PROSITE-ProRule" id="PRU00339"/>
    </source>
</evidence>
<feature type="repeat" description="TPR" evidence="2">
    <location>
        <begin position="152"/>
        <end position="185"/>
    </location>
</feature>
<feature type="region of interest" description="Disordered" evidence="3">
    <location>
        <begin position="1"/>
        <end position="23"/>
    </location>
</feature>
<dbReference type="Gene3D" id="3.90.550.20">
    <property type="match status" value="1"/>
</dbReference>
<dbReference type="Pfam" id="PF14559">
    <property type="entry name" value="TPR_19"/>
    <property type="match status" value="1"/>
</dbReference>
<comment type="caution">
    <text evidence="4">The sequence shown here is derived from an EMBL/GenBank/DDBJ whole genome shotgun (WGS) entry which is preliminary data.</text>
</comment>
<evidence type="ECO:0000313" key="5">
    <source>
        <dbReference type="Proteomes" id="UP001526430"/>
    </source>
</evidence>
<dbReference type="PANTHER" id="PTHR32385">
    <property type="entry name" value="MANNOSYL PHOSPHORYLINOSITOL CERAMIDE SYNTHASE"/>
    <property type="match status" value="1"/>
</dbReference>
<accession>A0ABT3NWW0</accession>
<dbReference type="InterPro" id="IPR019734">
    <property type="entry name" value="TPR_rpt"/>
</dbReference>
<dbReference type="SUPFAM" id="SSF48452">
    <property type="entry name" value="TPR-like"/>
    <property type="match status" value="3"/>
</dbReference>
<dbReference type="InterPro" id="IPR051706">
    <property type="entry name" value="Glycosyltransferase_domain"/>
</dbReference>
<keyword evidence="1" id="KW-0808">Transferase</keyword>
<keyword evidence="2" id="KW-0802">TPR repeat</keyword>